<organism evidence="2 3">
    <name type="scientific">Austropuccinia psidii MF-1</name>
    <dbReference type="NCBI Taxonomy" id="1389203"/>
    <lineage>
        <taxon>Eukaryota</taxon>
        <taxon>Fungi</taxon>
        <taxon>Dikarya</taxon>
        <taxon>Basidiomycota</taxon>
        <taxon>Pucciniomycotina</taxon>
        <taxon>Pucciniomycetes</taxon>
        <taxon>Pucciniales</taxon>
        <taxon>Sphaerophragmiaceae</taxon>
        <taxon>Austropuccinia</taxon>
    </lineage>
</organism>
<dbReference type="AlphaFoldDB" id="A0A9Q3BPE2"/>
<sequence>MPRKKTPQQLTPGPSGTQWSEDLLHEPSQKNEPPIPGPSQSSKSQVPSHEDASTCEPEPEVAATKTTEEPFACPATPCSIIIINDMPVGSPGDPNCLLPSFPRCGSSGIYQLATNPDNSLINCPRLNQPNIVG</sequence>
<proteinExistence type="predicted"/>
<comment type="caution">
    <text evidence="2">The sequence shown here is derived from an EMBL/GenBank/DDBJ whole genome shotgun (WGS) entry which is preliminary data.</text>
</comment>
<accession>A0A9Q3BPE2</accession>
<evidence type="ECO:0000313" key="3">
    <source>
        <dbReference type="Proteomes" id="UP000765509"/>
    </source>
</evidence>
<gene>
    <name evidence="2" type="ORF">O181_008573</name>
</gene>
<feature type="compositionally biased region" description="Polar residues" evidence="1">
    <location>
        <begin position="7"/>
        <end position="20"/>
    </location>
</feature>
<evidence type="ECO:0000256" key="1">
    <source>
        <dbReference type="SAM" id="MobiDB-lite"/>
    </source>
</evidence>
<keyword evidence="3" id="KW-1185">Reference proteome</keyword>
<feature type="region of interest" description="Disordered" evidence="1">
    <location>
        <begin position="1"/>
        <end position="71"/>
    </location>
</feature>
<reference evidence="2" key="1">
    <citation type="submission" date="2021-03" db="EMBL/GenBank/DDBJ databases">
        <title>Draft genome sequence of rust myrtle Austropuccinia psidii MF-1, a brazilian biotype.</title>
        <authorList>
            <person name="Quecine M.C."/>
            <person name="Pachon D.M.R."/>
            <person name="Bonatelli M.L."/>
            <person name="Correr F.H."/>
            <person name="Franceschini L.M."/>
            <person name="Leite T.F."/>
            <person name="Margarido G.R.A."/>
            <person name="Almeida C.A."/>
            <person name="Ferrarezi J.A."/>
            <person name="Labate C.A."/>
        </authorList>
    </citation>
    <scope>NUCLEOTIDE SEQUENCE</scope>
    <source>
        <strain evidence="2">MF-1</strain>
    </source>
</reference>
<evidence type="ECO:0000313" key="2">
    <source>
        <dbReference type="EMBL" id="MBW0468858.1"/>
    </source>
</evidence>
<name>A0A9Q3BPE2_9BASI</name>
<dbReference type="Proteomes" id="UP000765509">
    <property type="component" value="Unassembled WGS sequence"/>
</dbReference>
<dbReference type="EMBL" id="AVOT02001997">
    <property type="protein sequence ID" value="MBW0468858.1"/>
    <property type="molecule type" value="Genomic_DNA"/>
</dbReference>
<feature type="compositionally biased region" description="Polar residues" evidence="1">
    <location>
        <begin position="38"/>
        <end position="47"/>
    </location>
</feature>
<protein>
    <submittedName>
        <fullName evidence="2">Uncharacterized protein</fullName>
    </submittedName>
</protein>